<feature type="transmembrane region" description="Helical" evidence="1">
    <location>
        <begin position="76"/>
        <end position="97"/>
    </location>
</feature>
<evidence type="ECO:0000256" key="1">
    <source>
        <dbReference type="SAM" id="Phobius"/>
    </source>
</evidence>
<reference evidence="2 3" key="1">
    <citation type="submission" date="2016-01" db="EMBL/GenBank/DDBJ databases">
        <title>High potential of lignocellulose degradation of a new Verrucomicrobia species.</title>
        <authorList>
            <person name="Wang Y."/>
            <person name="Shi Y."/>
            <person name="Qiu Z."/>
            <person name="Liu S."/>
            <person name="Yang H."/>
        </authorList>
    </citation>
    <scope>NUCLEOTIDE SEQUENCE [LARGE SCALE GENOMIC DNA]</scope>
    <source>
        <strain evidence="2 3">TSB47</strain>
    </source>
</reference>
<evidence type="ECO:0000313" key="3">
    <source>
        <dbReference type="Proteomes" id="UP000078486"/>
    </source>
</evidence>
<keyword evidence="1" id="KW-0472">Membrane</keyword>
<accession>A0A178IGJ9</accession>
<evidence type="ECO:0008006" key="4">
    <source>
        <dbReference type="Google" id="ProtNLM"/>
    </source>
</evidence>
<gene>
    <name evidence="2" type="ORF">AW736_14370</name>
</gene>
<dbReference type="STRING" id="1184151.AW736_14370"/>
<keyword evidence="1" id="KW-0812">Transmembrane</keyword>
<dbReference type="EMBL" id="LRRQ01000103">
    <property type="protein sequence ID" value="OAM89144.1"/>
    <property type="molecule type" value="Genomic_DNA"/>
</dbReference>
<feature type="transmembrane region" description="Helical" evidence="1">
    <location>
        <begin position="7"/>
        <end position="27"/>
    </location>
</feature>
<dbReference type="RefSeq" id="WP_145928850.1">
    <property type="nucleotide sequence ID" value="NZ_CP109796.1"/>
</dbReference>
<sequence length="114" mass="12336">MHRYIARFIGCIILGIVFSIPTFLASWGSGLAPVGKKQITVRTDGTTSDVIAAIESLERKDLTIRATDKPVTLHPISMPIVAALTMTGMLWIACGVVKRVEESLSSPKKNALNQ</sequence>
<keyword evidence="1" id="KW-1133">Transmembrane helix</keyword>
<protein>
    <recommendedName>
        <fullName evidence="4">Transmembrane protein</fullName>
    </recommendedName>
</protein>
<evidence type="ECO:0000313" key="2">
    <source>
        <dbReference type="EMBL" id="OAM89144.1"/>
    </source>
</evidence>
<proteinExistence type="predicted"/>
<dbReference type="AlphaFoldDB" id="A0A178IGJ9"/>
<organism evidence="2 3">
    <name type="scientific">Termitidicoccus mucosus</name>
    <dbReference type="NCBI Taxonomy" id="1184151"/>
    <lineage>
        <taxon>Bacteria</taxon>
        <taxon>Pseudomonadati</taxon>
        <taxon>Verrucomicrobiota</taxon>
        <taxon>Opitutia</taxon>
        <taxon>Opitutales</taxon>
        <taxon>Opitutaceae</taxon>
        <taxon>Termitidicoccus</taxon>
    </lineage>
</organism>
<comment type="caution">
    <text evidence="2">The sequence shown here is derived from an EMBL/GenBank/DDBJ whole genome shotgun (WGS) entry which is preliminary data.</text>
</comment>
<dbReference type="Proteomes" id="UP000078486">
    <property type="component" value="Unassembled WGS sequence"/>
</dbReference>
<name>A0A178IGJ9_9BACT</name>
<keyword evidence="3" id="KW-1185">Reference proteome</keyword>